<accession>A0A1L9QV01</accession>
<organism evidence="1 2">
    <name type="scientific">Roseofilum reptotaenium AO1-A</name>
    <dbReference type="NCBI Taxonomy" id="1925591"/>
    <lineage>
        <taxon>Bacteria</taxon>
        <taxon>Bacillati</taxon>
        <taxon>Cyanobacteriota</taxon>
        <taxon>Cyanophyceae</taxon>
        <taxon>Desertifilales</taxon>
        <taxon>Desertifilaceae</taxon>
        <taxon>Roseofilum</taxon>
    </lineage>
</organism>
<dbReference type="STRING" id="1925591.BI308_06115"/>
<protein>
    <recommendedName>
        <fullName evidence="3">DUF29 domain-containing protein</fullName>
    </recommendedName>
</protein>
<dbReference type="InterPro" id="IPR002636">
    <property type="entry name" value="DUF29"/>
</dbReference>
<proteinExistence type="predicted"/>
<name>A0A1L9QV01_9CYAN</name>
<dbReference type="EMBL" id="MLAW01000007">
    <property type="protein sequence ID" value="OJJ26427.1"/>
    <property type="molecule type" value="Genomic_DNA"/>
</dbReference>
<dbReference type="Pfam" id="PF01724">
    <property type="entry name" value="DUF29"/>
    <property type="match status" value="1"/>
</dbReference>
<dbReference type="Gene3D" id="1.20.1220.20">
    <property type="entry name" value="Uncharcterised protein PF01724"/>
    <property type="match status" value="1"/>
</dbReference>
<reference evidence="1" key="1">
    <citation type="submission" date="2016-10" db="EMBL/GenBank/DDBJ databases">
        <title>CRISPR-Cas defence system in Roseofilum reptotaenium: evidence of a bacteriophage-cyanobacterium arms race in the coral black band disease.</title>
        <authorList>
            <person name="Buerger P."/>
            <person name="Wood-Charlson E.M."/>
            <person name="Weynberg K.D."/>
            <person name="Willis B."/>
            <person name="Van Oppen M.J."/>
        </authorList>
    </citation>
    <scope>NUCLEOTIDE SEQUENCE [LARGE SCALE GENOMIC DNA]</scope>
    <source>
        <strain evidence="1">AO1-A</strain>
    </source>
</reference>
<dbReference type="PANTHER" id="PTHR34235:SF3">
    <property type="entry name" value="SLR1203 PROTEIN"/>
    <property type="match status" value="1"/>
</dbReference>
<evidence type="ECO:0000313" key="2">
    <source>
        <dbReference type="Proteomes" id="UP000183940"/>
    </source>
</evidence>
<dbReference type="AlphaFoldDB" id="A0A1L9QV01"/>
<dbReference type="PANTHER" id="PTHR34235">
    <property type="entry name" value="SLR1203 PROTEIN-RELATED"/>
    <property type="match status" value="1"/>
</dbReference>
<evidence type="ECO:0008006" key="3">
    <source>
        <dbReference type="Google" id="ProtNLM"/>
    </source>
</evidence>
<evidence type="ECO:0000313" key="1">
    <source>
        <dbReference type="EMBL" id="OJJ26427.1"/>
    </source>
</evidence>
<gene>
    <name evidence="1" type="ORF">BI308_06115</name>
</gene>
<dbReference type="Proteomes" id="UP000183940">
    <property type="component" value="Unassembled WGS sequence"/>
</dbReference>
<sequence>MTKIDQLSDLYEIDNEEWFSQTLKLLKNKQLDRLDLDHLIEALESVGRRDRLTVESFLEQIVRHLLLLQYGQEKYDYNANHWQAEIMSFRTQLHEYLTQNLRNHLEENQSKIYQKALKYVRKKTGLIVDFPEDCPYNLEQLLDQDWLP</sequence>
<comment type="caution">
    <text evidence="1">The sequence shown here is derived from an EMBL/GenBank/DDBJ whole genome shotgun (WGS) entry which is preliminary data.</text>
</comment>
<keyword evidence="2" id="KW-1185">Reference proteome</keyword>